<sequence length="230" mass="26508">MLIFGSCLVINVFWFNFTFTGPLIDQLSISLFIIPEWTILTSCWVFSLMTNAMKDCVRLCHAEIRNATNRSLDDVIRIHKRLCEQISSTSDSLKPWFVIHWFLLAITVVIYVADLADVVDFFLENDNEWRYLYQDALVSTVYLYVFVYPSFCAASVTVRCNQMLKELNMTSDEEWDTGHPFHSRAQLALFIQYAQYTDCGFRAGNVTFGTNFAWFSTLVAMCGVGVKVLR</sequence>
<name>A0A9W9YV75_9CNID</name>
<dbReference type="AlphaFoldDB" id="A0A9W9YV75"/>
<keyword evidence="1" id="KW-0812">Transmembrane</keyword>
<dbReference type="EMBL" id="MU827303">
    <property type="protein sequence ID" value="KAJ7365453.1"/>
    <property type="molecule type" value="Genomic_DNA"/>
</dbReference>
<accession>A0A9W9YV75</accession>
<dbReference type="Proteomes" id="UP001163046">
    <property type="component" value="Unassembled WGS sequence"/>
</dbReference>
<protein>
    <submittedName>
        <fullName evidence="2">Uncharacterized protein</fullName>
    </submittedName>
</protein>
<gene>
    <name evidence="2" type="ORF">OS493_005561</name>
</gene>
<keyword evidence="1" id="KW-0472">Membrane</keyword>
<feature type="transmembrane region" description="Helical" evidence="1">
    <location>
        <begin position="27"/>
        <end position="49"/>
    </location>
</feature>
<keyword evidence="3" id="KW-1185">Reference proteome</keyword>
<reference evidence="2" key="1">
    <citation type="submission" date="2023-01" db="EMBL/GenBank/DDBJ databases">
        <title>Genome assembly of the deep-sea coral Lophelia pertusa.</title>
        <authorList>
            <person name="Herrera S."/>
            <person name="Cordes E."/>
        </authorList>
    </citation>
    <scope>NUCLEOTIDE SEQUENCE</scope>
    <source>
        <strain evidence="2">USNM1676648</strain>
        <tissue evidence="2">Polyp</tissue>
    </source>
</reference>
<organism evidence="2 3">
    <name type="scientific">Desmophyllum pertusum</name>
    <dbReference type="NCBI Taxonomy" id="174260"/>
    <lineage>
        <taxon>Eukaryota</taxon>
        <taxon>Metazoa</taxon>
        <taxon>Cnidaria</taxon>
        <taxon>Anthozoa</taxon>
        <taxon>Hexacorallia</taxon>
        <taxon>Scleractinia</taxon>
        <taxon>Caryophylliina</taxon>
        <taxon>Caryophylliidae</taxon>
        <taxon>Desmophyllum</taxon>
    </lineage>
</organism>
<feature type="transmembrane region" description="Helical" evidence="1">
    <location>
        <begin position="96"/>
        <end position="116"/>
    </location>
</feature>
<evidence type="ECO:0000313" key="3">
    <source>
        <dbReference type="Proteomes" id="UP001163046"/>
    </source>
</evidence>
<proteinExistence type="predicted"/>
<dbReference type="OrthoDB" id="5968746at2759"/>
<comment type="caution">
    <text evidence="2">The sequence shown here is derived from an EMBL/GenBank/DDBJ whole genome shotgun (WGS) entry which is preliminary data.</text>
</comment>
<feature type="transmembrane region" description="Helical" evidence="1">
    <location>
        <begin position="136"/>
        <end position="158"/>
    </location>
</feature>
<evidence type="ECO:0000313" key="2">
    <source>
        <dbReference type="EMBL" id="KAJ7365453.1"/>
    </source>
</evidence>
<keyword evidence="1" id="KW-1133">Transmembrane helix</keyword>
<evidence type="ECO:0000256" key="1">
    <source>
        <dbReference type="SAM" id="Phobius"/>
    </source>
</evidence>